<keyword evidence="1 2" id="KW-0808">Transferase</keyword>
<dbReference type="InterPro" id="IPR050483">
    <property type="entry name" value="CoA-transferase_III_domain"/>
</dbReference>
<dbReference type="InterPro" id="IPR044855">
    <property type="entry name" value="CoA-Trfase_III_dom3_sf"/>
</dbReference>
<dbReference type="Gene3D" id="3.40.50.10540">
    <property type="entry name" value="Crotonobetainyl-coa:carnitine coa-transferase, domain 1"/>
    <property type="match status" value="1"/>
</dbReference>
<gene>
    <name evidence="2" type="ORF">AS888_07395</name>
</gene>
<protein>
    <submittedName>
        <fullName evidence="2">CoA-transferase</fullName>
    </submittedName>
</protein>
<dbReference type="PANTHER" id="PTHR48207">
    <property type="entry name" value="SUCCINATE--HYDROXYMETHYLGLUTARATE COA-TRANSFERASE"/>
    <property type="match status" value="1"/>
</dbReference>
<dbReference type="InterPro" id="IPR003673">
    <property type="entry name" value="CoA-Trfase_fam_III"/>
</dbReference>
<dbReference type="InterPro" id="IPR023606">
    <property type="entry name" value="CoA-Trfase_III_dom_1_sf"/>
</dbReference>
<dbReference type="PANTHER" id="PTHR48207:SF3">
    <property type="entry name" value="SUCCINATE--HYDROXYMETHYLGLUTARATE COA-TRANSFERASE"/>
    <property type="match status" value="1"/>
</dbReference>
<evidence type="ECO:0000313" key="3">
    <source>
        <dbReference type="Proteomes" id="UP000064189"/>
    </source>
</evidence>
<proteinExistence type="predicted"/>
<keyword evidence="3" id="KW-1185">Reference proteome</keyword>
<dbReference type="GO" id="GO:0008410">
    <property type="term" value="F:CoA-transferase activity"/>
    <property type="evidence" value="ECO:0007669"/>
    <property type="project" value="TreeGrafter"/>
</dbReference>
<evidence type="ECO:0000313" key="2">
    <source>
        <dbReference type="EMBL" id="KWW16219.1"/>
    </source>
</evidence>
<dbReference type="AlphaFoldDB" id="A0A109MVJ5"/>
<dbReference type="RefSeq" id="WP_061143424.1">
    <property type="nucleotide sequence ID" value="NZ_LNNH01000035.1"/>
</dbReference>
<organism evidence="2 3">
    <name type="scientific">Peribacillus simplex</name>
    <dbReference type="NCBI Taxonomy" id="1478"/>
    <lineage>
        <taxon>Bacteria</taxon>
        <taxon>Bacillati</taxon>
        <taxon>Bacillota</taxon>
        <taxon>Bacilli</taxon>
        <taxon>Bacillales</taxon>
        <taxon>Bacillaceae</taxon>
        <taxon>Peribacillus</taxon>
    </lineage>
</organism>
<evidence type="ECO:0000256" key="1">
    <source>
        <dbReference type="ARBA" id="ARBA00022679"/>
    </source>
</evidence>
<dbReference type="Pfam" id="PF02515">
    <property type="entry name" value="CoA_transf_3"/>
    <property type="match status" value="1"/>
</dbReference>
<dbReference type="SUPFAM" id="SSF89796">
    <property type="entry name" value="CoA-transferase family III (CaiB/BaiF)"/>
    <property type="match status" value="1"/>
</dbReference>
<accession>A0A109MVJ5</accession>
<name>A0A109MVJ5_9BACI</name>
<dbReference type="EMBL" id="LNNH01000035">
    <property type="protein sequence ID" value="KWW16219.1"/>
    <property type="molecule type" value="Genomic_DNA"/>
</dbReference>
<comment type="caution">
    <text evidence="2">The sequence shown here is derived from an EMBL/GenBank/DDBJ whole genome shotgun (WGS) entry which is preliminary data.</text>
</comment>
<reference evidence="2 3" key="1">
    <citation type="submission" date="2015-11" db="EMBL/GenBank/DDBJ databases">
        <title>Genome Sequence of Bacillus simplex strain VanAntwerpen2.</title>
        <authorList>
            <person name="Couger M.B."/>
        </authorList>
    </citation>
    <scope>NUCLEOTIDE SEQUENCE [LARGE SCALE GENOMIC DNA]</scope>
    <source>
        <strain evidence="2 3">VanAntwerpen02</strain>
    </source>
</reference>
<sequence>MNGALDGVRIIDVSRVLAGPFCSMILGDLGAEVIKIEHHESGDETRGWGPPFSGGESAYYLCANRNKQSMTLNLKSEQGKEIFRKLISSGDIVIQNFKTGTLEKMGLGYRELKECNPKLIMASITGFGLTGPYKDLPGYDYIIQAMSGLMSITGEKDGSPVKVGVAIADILTGLYTCIGILSALHHRNESGQGQEIDISLMDCQVSSLVNVASNYLFNGLTPGRMGNQHPNIVPYQTFPTSDGELVVAVGNDEQFRRFAAVIGRPELAEQQRFKLNEMRLLNKEELVPLLEESLKTKTKKQWKELFDAAGIPNGPIYDIAEMFEDPQISARGMLVEMEHPTIDGLRMIGSPLNLSRTPVTMRKHPPLYGEHTDAILAQLGYDSGQIDKFKQNKMI</sequence>
<dbReference type="Gene3D" id="3.30.1540.10">
    <property type="entry name" value="formyl-coa transferase, domain 3"/>
    <property type="match status" value="1"/>
</dbReference>
<dbReference type="Proteomes" id="UP000064189">
    <property type="component" value="Unassembled WGS sequence"/>
</dbReference>